<gene>
    <name evidence="2" type="ORF">CSW47_03760</name>
</gene>
<comment type="caution">
    <text evidence="2">The sequence shown here is derived from an EMBL/GenBank/DDBJ whole genome shotgun (WGS) entry which is preliminary data.</text>
</comment>
<sequence length="191" mass="20939">MEGRGAGGKVGRAALVLLFAALATGAAPWTEGPGPFRVRTFVDEIDAGGWLHDMAYGAGVFVVVGPFRILVSKDGVHWKKIHAPARMNAVEYTEVGFLAVGNAGTLMASKDGWDWKRYKVGRDLEWDLFGVAYGGGWYFVAANEGVILASRNLRDWVELLRDEDMTGMVYGNGRLVVGSLWKLHVVEPERR</sequence>
<keyword evidence="1" id="KW-0812">Transmembrane</keyword>
<dbReference type="SUPFAM" id="SSF50939">
    <property type="entry name" value="Sialidases"/>
    <property type="match status" value="1"/>
</dbReference>
<dbReference type="EMBL" id="PELP01000080">
    <property type="protein sequence ID" value="RTH06237.1"/>
    <property type="molecule type" value="Genomic_DNA"/>
</dbReference>
<dbReference type="AlphaFoldDB" id="A0A430RF80"/>
<evidence type="ECO:0008006" key="4">
    <source>
        <dbReference type="Google" id="ProtNLM"/>
    </source>
</evidence>
<protein>
    <recommendedName>
        <fullName evidence="4">Photosynthesis system II assembly factor Ycf48/Hcf136-like domain-containing protein</fullName>
    </recommendedName>
</protein>
<keyword evidence="1" id="KW-0472">Membrane</keyword>
<proteinExistence type="predicted"/>
<dbReference type="Proteomes" id="UP000286734">
    <property type="component" value="Unassembled WGS sequence"/>
</dbReference>
<dbReference type="RefSeq" id="WP_126200087.1">
    <property type="nucleotide sequence ID" value="NZ_PELP01000080.1"/>
</dbReference>
<reference evidence="2 3" key="1">
    <citation type="journal article" date="2019" name="Extremophiles">
        <title>Biogeography of thermophiles and predominance of Thermus scotoductus in domestic water heaters.</title>
        <authorList>
            <person name="Wilpiszeski R.L."/>
            <person name="Zhang Z."/>
            <person name="House C.H."/>
        </authorList>
    </citation>
    <scope>NUCLEOTIDE SEQUENCE [LARGE SCALE GENOMIC DNA]</scope>
    <source>
        <strain evidence="2 3">34_S34</strain>
    </source>
</reference>
<feature type="transmembrane region" description="Helical" evidence="1">
    <location>
        <begin position="50"/>
        <end position="71"/>
    </location>
</feature>
<evidence type="ECO:0000313" key="3">
    <source>
        <dbReference type="Proteomes" id="UP000286734"/>
    </source>
</evidence>
<organism evidence="2 3">
    <name type="scientific">Thermus scotoductus</name>
    <dbReference type="NCBI Taxonomy" id="37636"/>
    <lineage>
        <taxon>Bacteria</taxon>
        <taxon>Thermotogati</taxon>
        <taxon>Deinococcota</taxon>
        <taxon>Deinococci</taxon>
        <taxon>Thermales</taxon>
        <taxon>Thermaceae</taxon>
        <taxon>Thermus</taxon>
    </lineage>
</organism>
<accession>A0A430RF80</accession>
<dbReference type="InterPro" id="IPR036278">
    <property type="entry name" value="Sialidase_sf"/>
</dbReference>
<keyword evidence="1" id="KW-1133">Transmembrane helix</keyword>
<name>A0A430RF80_THESC</name>
<evidence type="ECO:0000256" key="1">
    <source>
        <dbReference type="SAM" id="Phobius"/>
    </source>
</evidence>
<evidence type="ECO:0000313" key="2">
    <source>
        <dbReference type="EMBL" id="RTH06237.1"/>
    </source>
</evidence>